<evidence type="ECO:0000313" key="2">
    <source>
        <dbReference type="Proteomes" id="UP000628775"/>
    </source>
</evidence>
<organism evidence="1 2">
    <name type="scientific">Pullulanibacillus camelliae</name>
    <dbReference type="NCBI Taxonomy" id="1707096"/>
    <lineage>
        <taxon>Bacteria</taxon>
        <taxon>Bacillati</taxon>
        <taxon>Bacillota</taxon>
        <taxon>Bacilli</taxon>
        <taxon>Bacillales</taxon>
        <taxon>Sporolactobacillaceae</taxon>
        <taxon>Pullulanibacillus</taxon>
    </lineage>
</organism>
<reference evidence="1" key="2">
    <citation type="submission" date="2020-09" db="EMBL/GenBank/DDBJ databases">
        <authorList>
            <person name="Sun Q."/>
            <person name="Zhou Y."/>
        </authorList>
    </citation>
    <scope>NUCLEOTIDE SEQUENCE</scope>
    <source>
        <strain evidence="1">CGMCC 1.15371</strain>
    </source>
</reference>
<comment type="caution">
    <text evidence="1">The sequence shown here is derived from an EMBL/GenBank/DDBJ whole genome shotgun (WGS) entry which is preliminary data.</text>
</comment>
<name>A0A8J2VUY6_9BACL</name>
<protein>
    <recommendedName>
        <fullName evidence="3">DUF177 domain-containing protein</fullName>
    </recommendedName>
</protein>
<sequence length="171" mass="19732">MVLKWSIPELMKHKEDNLEINETISIDELKERDPEVRDVSPVKVTGLASIKREAITFYITIEGVLTLPCSITLDDVLYPFHAHTSETFRLNPQLAEEDMDGEEVHDVEDQTIDLKPYIADEILAQKPIRVVSDKVKETPHLKGNGWELVTEETKRNQIDPRLEKLKQLFDE</sequence>
<dbReference type="Pfam" id="PF02620">
    <property type="entry name" value="YceD"/>
    <property type="match status" value="1"/>
</dbReference>
<dbReference type="AlphaFoldDB" id="A0A8J2VUY6"/>
<dbReference type="InterPro" id="IPR003772">
    <property type="entry name" value="YceD"/>
</dbReference>
<evidence type="ECO:0008006" key="3">
    <source>
        <dbReference type="Google" id="ProtNLM"/>
    </source>
</evidence>
<dbReference type="RefSeq" id="WP_188692978.1">
    <property type="nucleotide sequence ID" value="NZ_BMIR01000008.1"/>
</dbReference>
<proteinExistence type="predicted"/>
<dbReference type="Proteomes" id="UP000628775">
    <property type="component" value="Unassembled WGS sequence"/>
</dbReference>
<dbReference type="EMBL" id="BMIR01000008">
    <property type="protein sequence ID" value="GGE41204.1"/>
    <property type="molecule type" value="Genomic_DNA"/>
</dbReference>
<reference evidence="1" key="1">
    <citation type="journal article" date="2014" name="Int. J. Syst. Evol. Microbiol.">
        <title>Complete genome sequence of Corynebacterium casei LMG S-19264T (=DSM 44701T), isolated from a smear-ripened cheese.</title>
        <authorList>
            <consortium name="US DOE Joint Genome Institute (JGI-PGF)"/>
            <person name="Walter F."/>
            <person name="Albersmeier A."/>
            <person name="Kalinowski J."/>
            <person name="Ruckert C."/>
        </authorList>
    </citation>
    <scope>NUCLEOTIDE SEQUENCE</scope>
    <source>
        <strain evidence="1">CGMCC 1.15371</strain>
    </source>
</reference>
<accession>A0A8J2VUY6</accession>
<gene>
    <name evidence="1" type="primary">ylbN</name>
    <name evidence="1" type="ORF">GCM10011391_19970</name>
</gene>
<keyword evidence="2" id="KW-1185">Reference proteome</keyword>
<evidence type="ECO:0000313" key="1">
    <source>
        <dbReference type="EMBL" id="GGE41204.1"/>
    </source>
</evidence>